<comment type="caution">
    <text evidence="1">The sequence shown here is derived from an EMBL/GenBank/DDBJ whole genome shotgun (WGS) entry which is preliminary data.</text>
</comment>
<evidence type="ECO:0000313" key="2">
    <source>
        <dbReference type="Proteomes" id="UP000642070"/>
    </source>
</evidence>
<dbReference type="Proteomes" id="UP000642070">
    <property type="component" value="Unassembled WGS sequence"/>
</dbReference>
<organism evidence="1 2">
    <name type="scientific">Dactylosporangium sucinum</name>
    <dbReference type="NCBI Taxonomy" id="1424081"/>
    <lineage>
        <taxon>Bacteria</taxon>
        <taxon>Bacillati</taxon>
        <taxon>Actinomycetota</taxon>
        <taxon>Actinomycetes</taxon>
        <taxon>Micromonosporales</taxon>
        <taxon>Micromonosporaceae</taxon>
        <taxon>Dactylosporangium</taxon>
    </lineage>
</organism>
<evidence type="ECO:0000313" key="1">
    <source>
        <dbReference type="EMBL" id="GGM69317.1"/>
    </source>
</evidence>
<protein>
    <submittedName>
        <fullName evidence="1">Uncharacterized protein</fullName>
    </submittedName>
</protein>
<name>A0A917U9Z4_9ACTN</name>
<keyword evidence="2" id="KW-1185">Reference proteome</keyword>
<dbReference type="EMBL" id="BMPI01000059">
    <property type="protein sequence ID" value="GGM69317.1"/>
    <property type="molecule type" value="Genomic_DNA"/>
</dbReference>
<proteinExistence type="predicted"/>
<reference evidence="1" key="2">
    <citation type="submission" date="2020-09" db="EMBL/GenBank/DDBJ databases">
        <authorList>
            <person name="Sun Q."/>
            <person name="Ohkuma M."/>
        </authorList>
    </citation>
    <scope>NUCLEOTIDE SEQUENCE</scope>
    <source>
        <strain evidence="1">JCM 19831</strain>
    </source>
</reference>
<gene>
    <name evidence="1" type="ORF">GCM10007977_083810</name>
</gene>
<reference evidence="1" key="1">
    <citation type="journal article" date="2014" name="Int. J. Syst. Evol. Microbiol.">
        <title>Complete genome sequence of Corynebacterium casei LMG S-19264T (=DSM 44701T), isolated from a smear-ripened cheese.</title>
        <authorList>
            <consortium name="US DOE Joint Genome Institute (JGI-PGF)"/>
            <person name="Walter F."/>
            <person name="Albersmeier A."/>
            <person name="Kalinowski J."/>
            <person name="Ruckert C."/>
        </authorList>
    </citation>
    <scope>NUCLEOTIDE SEQUENCE</scope>
    <source>
        <strain evidence="1">JCM 19831</strain>
    </source>
</reference>
<dbReference type="AlphaFoldDB" id="A0A917U9Z4"/>
<accession>A0A917U9Z4</accession>
<sequence>MTSLDVLEGVVMSIFRRPSDSSRRRRIPILNPATYREILEANDKPLTMDNIVAVAEFMAWNISVNVQKFWYRRYPDALEAFVDRFGGWEGDDVGGHPFGLLDRDQMARVADEMIDFLLAPPSAAWPVPSQGIQKLLDIAPETFADLLSRFGHSLPRNLMSLDFYHESSKRTFAFDARIPAVRKCLKCNDDLLGGVVENVHHLTDHVDLIEGGRHAGRFTWWCPEHGLAPAHWEDRYNAAAGLGMHMHKDHGYPLSAS</sequence>